<accession>A0A016W4N8</accession>
<feature type="signal peptide" evidence="1">
    <location>
        <begin position="1"/>
        <end position="25"/>
    </location>
</feature>
<comment type="caution">
    <text evidence="2">The sequence shown here is derived from an EMBL/GenBank/DDBJ whole genome shotgun (WGS) entry which is preliminary data.</text>
</comment>
<organism evidence="2 3">
    <name type="scientific">Ancylostoma ceylanicum</name>
    <dbReference type="NCBI Taxonomy" id="53326"/>
    <lineage>
        <taxon>Eukaryota</taxon>
        <taxon>Metazoa</taxon>
        <taxon>Ecdysozoa</taxon>
        <taxon>Nematoda</taxon>
        <taxon>Chromadorea</taxon>
        <taxon>Rhabditida</taxon>
        <taxon>Rhabditina</taxon>
        <taxon>Rhabditomorpha</taxon>
        <taxon>Strongyloidea</taxon>
        <taxon>Ancylostomatidae</taxon>
        <taxon>Ancylostomatinae</taxon>
        <taxon>Ancylostoma</taxon>
    </lineage>
</organism>
<protein>
    <submittedName>
        <fullName evidence="2">Uncharacterized protein</fullName>
    </submittedName>
</protein>
<dbReference type="AlphaFoldDB" id="A0A016W4N8"/>
<name>A0A016W4N8_9BILA</name>
<evidence type="ECO:0000256" key="1">
    <source>
        <dbReference type="SAM" id="SignalP"/>
    </source>
</evidence>
<proteinExistence type="predicted"/>
<dbReference type="Proteomes" id="UP000024635">
    <property type="component" value="Unassembled WGS sequence"/>
</dbReference>
<sequence length="327" mass="37578">MPLPSAVPSYIWIIGVLALVLPSDAEPCENSEQRRKIMWYFDRIEHTCFAYPVDCETPYKINSKLYSTEEECTLKEMPFAWRRFTVSCPFFLQLAVFERSNGDPVAYIFSPYLCRMSGGILKSDICTTSEYCYRHEKFAFCCNNRAFVGDAPFRGQFNVSGIGGPEKHIINASVYSPPPKVPIDCNTKGDRKGIEWYPHTGMACLARRSDCETPGFPVEETENTYSTQQECMDAHFANWRMSYKMNCMKGFAPITIDDVPLVFSKTLCDSPHHSDVCNRDEYCVFSNRTKYGFCCHRSQANSAISYTVYGKNFHHHRQRRRVKLVVV</sequence>
<reference evidence="3" key="1">
    <citation type="journal article" date="2015" name="Nat. Genet.">
        <title>The genome and transcriptome of the zoonotic hookworm Ancylostoma ceylanicum identify infection-specific gene families.</title>
        <authorList>
            <person name="Schwarz E.M."/>
            <person name="Hu Y."/>
            <person name="Antoshechkin I."/>
            <person name="Miller M.M."/>
            <person name="Sternberg P.W."/>
            <person name="Aroian R.V."/>
        </authorList>
    </citation>
    <scope>NUCLEOTIDE SEQUENCE</scope>
    <source>
        <strain evidence="3">HY135</strain>
    </source>
</reference>
<feature type="chain" id="PRO_5001491515" evidence="1">
    <location>
        <begin position="26"/>
        <end position="327"/>
    </location>
</feature>
<evidence type="ECO:0000313" key="3">
    <source>
        <dbReference type="Proteomes" id="UP000024635"/>
    </source>
</evidence>
<gene>
    <name evidence="2" type="primary">Acey_s0001.g453</name>
    <name evidence="2" type="ORF">Y032_0001g453</name>
</gene>
<evidence type="ECO:0000313" key="2">
    <source>
        <dbReference type="EMBL" id="EYC34526.1"/>
    </source>
</evidence>
<dbReference type="EMBL" id="JARK01001337">
    <property type="protein sequence ID" value="EYC34526.1"/>
    <property type="molecule type" value="Genomic_DNA"/>
</dbReference>
<keyword evidence="3" id="KW-1185">Reference proteome</keyword>
<keyword evidence="1" id="KW-0732">Signal</keyword>
<dbReference type="OrthoDB" id="5805119at2759"/>